<dbReference type="PANTHER" id="PTHR13748">
    <property type="entry name" value="COBW-RELATED"/>
    <property type="match status" value="1"/>
</dbReference>
<protein>
    <recommendedName>
        <fullName evidence="2">CobW/HypB/UreG nucleotide-binding domain-containing protein</fullName>
    </recommendedName>
</protein>
<dbReference type="GO" id="GO:0005737">
    <property type="term" value="C:cytoplasm"/>
    <property type="evidence" value="ECO:0007669"/>
    <property type="project" value="TreeGrafter"/>
</dbReference>
<gene>
    <name evidence="3" type="ORF">EMPS_01530</name>
</gene>
<proteinExistence type="predicted"/>
<organism evidence="3 4">
    <name type="scientific">Entomortierella parvispora</name>
    <dbReference type="NCBI Taxonomy" id="205924"/>
    <lineage>
        <taxon>Eukaryota</taxon>
        <taxon>Fungi</taxon>
        <taxon>Fungi incertae sedis</taxon>
        <taxon>Mucoromycota</taxon>
        <taxon>Mortierellomycotina</taxon>
        <taxon>Mortierellomycetes</taxon>
        <taxon>Mortierellales</taxon>
        <taxon>Mortierellaceae</taxon>
        <taxon>Entomortierella</taxon>
    </lineage>
</organism>
<dbReference type="OrthoDB" id="272672at2759"/>
<evidence type="ECO:0000313" key="4">
    <source>
        <dbReference type="Proteomes" id="UP000827284"/>
    </source>
</evidence>
<dbReference type="InterPro" id="IPR051316">
    <property type="entry name" value="Zinc-reg_GTPase_activator"/>
</dbReference>
<dbReference type="SUPFAM" id="SSF52540">
    <property type="entry name" value="P-loop containing nucleoside triphosphate hydrolases"/>
    <property type="match status" value="1"/>
</dbReference>
<dbReference type="EMBL" id="BQFW01000002">
    <property type="protein sequence ID" value="GJJ69184.1"/>
    <property type="molecule type" value="Genomic_DNA"/>
</dbReference>
<dbReference type="Proteomes" id="UP000827284">
    <property type="component" value="Unassembled WGS sequence"/>
</dbReference>
<keyword evidence="4" id="KW-1185">Reference proteome</keyword>
<dbReference type="PANTHER" id="PTHR13748:SF62">
    <property type="entry name" value="COBW DOMAIN-CONTAINING PROTEIN"/>
    <property type="match status" value="1"/>
</dbReference>
<accession>A0A9P3H345</accession>
<evidence type="ECO:0000259" key="2">
    <source>
        <dbReference type="Pfam" id="PF02492"/>
    </source>
</evidence>
<name>A0A9P3H345_9FUNG</name>
<dbReference type="CDD" id="cd03112">
    <property type="entry name" value="CobW-like"/>
    <property type="match status" value="1"/>
</dbReference>
<dbReference type="AlphaFoldDB" id="A0A9P3H345"/>
<reference evidence="3" key="2">
    <citation type="journal article" date="2022" name="Microbiol. Resour. Announc.">
        <title>Whole-Genome Sequence of Entomortierella parvispora E1425, a Mucoromycotan Fungus Associated with Burkholderiaceae-Related Endosymbiotic Bacteria.</title>
        <authorList>
            <person name="Herlambang A."/>
            <person name="Guo Y."/>
            <person name="Takashima Y."/>
            <person name="Narisawa K."/>
            <person name="Ohta H."/>
            <person name="Nishizawa T."/>
        </authorList>
    </citation>
    <scope>NUCLEOTIDE SEQUENCE</scope>
    <source>
        <strain evidence="3">E1425</strain>
    </source>
</reference>
<dbReference type="InterPro" id="IPR003495">
    <property type="entry name" value="CobW/HypB/UreG_nucleotide-bd"/>
</dbReference>
<dbReference type="Gene3D" id="3.40.50.300">
    <property type="entry name" value="P-loop containing nucleotide triphosphate hydrolases"/>
    <property type="match status" value="1"/>
</dbReference>
<dbReference type="Pfam" id="PF02492">
    <property type="entry name" value="cobW"/>
    <property type="match status" value="1"/>
</dbReference>
<feature type="domain" description="CobW/HypB/UreG nucleotide-binding" evidence="2">
    <location>
        <begin position="18"/>
        <end position="190"/>
    </location>
</feature>
<dbReference type="InterPro" id="IPR027417">
    <property type="entry name" value="P-loop_NTPase"/>
</dbReference>
<evidence type="ECO:0000256" key="1">
    <source>
        <dbReference type="SAM" id="MobiDB-lite"/>
    </source>
</evidence>
<comment type="caution">
    <text evidence="3">The sequence shown here is derived from an EMBL/GenBank/DDBJ whole genome shotgun (WGS) entry which is preliminary data.</text>
</comment>
<sequence length="415" mass="45910">MDLPGRTPNTISKGGKVPVTVFTGFVGVGKTTIILSLMNSMPKGYKFCLLKNEFGDVKVDSQIAKLANIDVQEMTNGCLCCVLVGQMKEGLLELREKYNPDRIIIETSGSAFPGPIAWQIRELADEGFVLDSILNVVDCQNFQGYADNSYTAKLQAEYTDLVLLTKHEGVSERDLDRVIDRVNDLNTDAPKVFVNKDVPVSPELVFGLDTKLFELQGAMGPHNAAFQKEIEPNGKSDHHENELDTMEIKCFGEKGGEAMSLDRFENFLNTLDKEDVYRLKGFVRLSGIKVDDSALATTQMCVVNHAFGKWTVIPVPEKLLAAEKAESEPDPETCTDKSHNHSHSLSKQKEGLELELHFILMGELAALRFKLVHGCGALYPAGEAKFELKSSSAKISWNKPLPTTYSDFLAQQMAK</sequence>
<reference evidence="3" key="1">
    <citation type="submission" date="2021-11" db="EMBL/GenBank/DDBJ databases">
        <authorList>
            <person name="Herlambang A."/>
            <person name="Guo Y."/>
            <person name="Takashima Y."/>
            <person name="Nishizawa T."/>
        </authorList>
    </citation>
    <scope>NUCLEOTIDE SEQUENCE</scope>
    <source>
        <strain evidence="3">E1425</strain>
    </source>
</reference>
<feature type="region of interest" description="Disordered" evidence="1">
    <location>
        <begin position="323"/>
        <end position="346"/>
    </location>
</feature>
<evidence type="ECO:0000313" key="3">
    <source>
        <dbReference type="EMBL" id="GJJ69184.1"/>
    </source>
</evidence>